<dbReference type="GO" id="GO:0017111">
    <property type="term" value="F:ribonucleoside triphosphate phosphatase activity"/>
    <property type="evidence" value="ECO:0007669"/>
    <property type="project" value="InterPro"/>
</dbReference>
<proteinExistence type="inferred from homology"/>
<dbReference type="CDD" id="cd03675">
    <property type="entry name" value="NUDIX_Hydrolase"/>
    <property type="match status" value="1"/>
</dbReference>
<dbReference type="EC" id="3.6.1.-" evidence="6"/>
<dbReference type="RefSeq" id="WP_076878236.1">
    <property type="nucleotide sequence ID" value="NZ_MLCN01000022.1"/>
</dbReference>
<sequence>MSWIPHVTVATIVQDDQQRFLFVEEQSLSASHLVINQPAGHVEAHETLIEAAVRETLEETGWTVDVTHLLGIYTYTPPADPDCTYYRFCFLAKPLSHDAARPLDTGIEQALWMTLEALEETARARSPLVIRCVQDALQGKRYPLDIIFEQPLFNSSPDLLNA</sequence>
<comment type="similarity">
    <text evidence="2 6">Belongs to the Nudix hydrolase family. NudJ subfamily.</text>
</comment>
<dbReference type="GO" id="GO:0004787">
    <property type="term" value="F:thiamine diphosphate phosphatase activity"/>
    <property type="evidence" value="ECO:0007669"/>
    <property type="project" value="InterPro"/>
</dbReference>
<evidence type="ECO:0000256" key="4">
    <source>
        <dbReference type="ARBA" id="ARBA00015552"/>
    </source>
</evidence>
<comment type="cofactor">
    <cofactor evidence="1 6">
        <name>Mg(2+)</name>
        <dbReference type="ChEBI" id="CHEBI:18420"/>
    </cofactor>
</comment>
<reference evidence="8 9" key="1">
    <citation type="submission" date="2016-10" db="EMBL/GenBank/DDBJ databases">
        <title>Draft Genome sequence of Alkanindiges sp. strain H1.</title>
        <authorList>
            <person name="Subhash Y."/>
            <person name="Lee S."/>
        </authorList>
    </citation>
    <scope>NUCLEOTIDE SEQUENCE [LARGE SCALE GENOMIC DNA]</scope>
    <source>
        <strain evidence="8 9">H1</strain>
    </source>
</reference>
<dbReference type="InterPro" id="IPR000086">
    <property type="entry name" value="NUDIX_hydrolase_dom"/>
</dbReference>
<dbReference type="InterPro" id="IPR020084">
    <property type="entry name" value="NUDIX_hydrolase_CS"/>
</dbReference>
<evidence type="ECO:0000256" key="3">
    <source>
        <dbReference type="ARBA" id="ARBA00011245"/>
    </source>
</evidence>
<comment type="subunit">
    <text evidence="3 6">Monomer.</text>
</comment>
<dbReference type="PANTHER" id="PTHR43222">
    <property type="entry name" value="NUDIX HYDROLASE 23"/>
    <property type="match status" value="1"/>
</dbReference>
<dbReference type="STRING" id="1907941.BKE30_08245"/>
<keyword evidence="5 6" id="KW-0378">Hydrolase</keyword>
<gene>
    <name evidence="6" type="primary">nudJ</name>
    <name evidence="8" type="ORF">BKE30_08245</name>
</gene>
<accession>A0A1S8CTW4</accession>
<dbReference type="AlphaFoldDB" id="A0A1S8CTW4"/>
<dbReference type="PROSITE" id="PS00893">
    <property type="entry name" value="NUDIX_BOX"/>
    <property type="match status" value="1"/>
</dbReference>
<dbReference type="Proteomes" id="UP000192132">
    <property type="component" value="Unassembled WGS sequence"/>
</dbReference>
<dbReference type="Pfam" id="PF00293">
    <property type="entry name" value="NUDIX"/>
    <property type="match status" value="1"/>
</dbReference>
<name>A0A1S8CTW4_9GAMM</name>
<evidence type="ECO:0000256" key="6">
    <source>
        <dbReference type="RuleBase" id="RU364043"/>
    </source>
</evidence>
<organism evidence="8 9">
    <name type="scientific">Alkanindiges hydrocarboniclasticus</name>
    <dbReference type="NCBI Taxonomy" id="1907941"/>
    <lineage>
        <taxon>Bacteria</taxon>
        <taxon>Pseudomonadati</taxon>
        <taxon>Pseudomonadota</taxon>
        <taxon>Gammaproteobacteria</taxon>
        <taxon>Moraxellales</taxon>
        <taxon>Moraxellaceae</taxon>
        <taxon>Alkanindiges</taxon>
    </lineage>
</organism>
<dbReference type="EMBL" id="MLCN01000022">
    <property type="protein sequence ID" value="ONG39869.1"/>
    <property type="molecule type" value="Genomic_DNA"/>
</dbReference>
<dbReference type="SUPFAM" id="SSF55811">
    <property type="entry name" value="Nudix"/>
    <property type="match status" value="1"/>
</dbReference>
<evidence type="ECO:0000313" key="8">
    <source>
        <dbReference type="EMBL" id="ONG39869.1"/>
    </source>
</evidence>
<evidence type="ECO:0000256" key="2">
    <source>
        <dbReference type="ARBA" id="ARBA00007608"/>
    </source>
</evidence>
<keyword evidence="6" id="KW-0460">Magnesium</keyword>
<dbReference type="InterPro" id="IPR033713">
    <property type="entry name" value="NudJ"/>
</dbReference>
<evidence type="ECO:0000313" key="9">
    <source>
        <dbReference type="Proteomes" id="UP000192132"/>
    </source>
</evidence>
<protein>
    <recommendedName>
        <fullName evidence="4 6">Phosphatase NudJ</fullName>
        <ecNumber evidence="6">3.6.1.-</ecNumber>
    </recommendedName>
</protein>
<dbReference type="PROSITE" id="PS51462">
    <property type="entry name" value="NUDIX"/>
    <property type="match status" value="1"/>
</dbReference>
<dbReference type="GO" id="GO:0017110">
    <property type="term" value="F:nucleoside diphosphate phosphatase activity"/>
    <property type="evidence" value="ECO:0007669"/>
    <property type="project" value="InterPro"/>
</dbReference>
<dbReference type="OrthoDB" id="8594221at2"/>
<evidence type="ECO:0000256" key="1">
    <source>
        <dbReference type="ARBA" id="ARBA00001946"/>
    </source>
</evidence>
<feature type="domain" description="Nudix hydrolase" evidence="7">
    <location>
        <begin position="4"/>
        <end position="137"/>
    </location>
</feature>
<comment type="caution">
    <text evidence="8">The sequence shown here is derived from an EMBL/GenBank/DDBJ whole genome shotgun (WGS) entry which is preliminary data.</text>
</comment>
<evidence type="ECO:0000256" key="5">
    <source>
        <dbReference type="ARBA" id="ARBA00022801"/>
    </source>
</evidence>
<dbReference type="Gene3D" id="3.90.79.10">
    <property type="entry name" value="Nucleoside Triphosphate Pyrophosphohydrolase"/>
    <property type="match status" value="1"/>
</dbReference>
<dbReference type="InterPro" id="IPR015797">
    <property type="entry name" value="NUDIX_hydrolase-like_dom_sf"/>
</dbReference>
<evidence type="ECO:0000259" key="7">
    <source>
        <dbReference type="PROSITE" id="PS51462"/>
    </source>
</evidence>
<keyword evidence="9" id="KW-1185">Reference proteome</keyword>
<dbReference type="PANTHER" id="PTHR43222:SF11">
    <property type="entry name" value="PHOSPHATASE NUDJ"/>
    <property type="match status" value="1"/>
</dbReference>